<dbReference type="InterPro" id="IPR051325">
    <property type="entry name" value="Nudix_hydrolase_domain"/>
</dbReference>
<comment type="cofactor">
    <cofactor evidence="1">
        <name>Mg(2+)</name>
        <dbReference type="ChEBI" id="CHEBI:18420"/>
    </cofactor>
</comment>
<dbReference type="Pfam" id="PF00293">
    <property type="entry name" value="NUDIX"/>
    <property type="match status" value="1"/>
</dbReference>
<dbReference type="Proteomes" id="UP000236003">
    <property type="component" value="Unassembled WGS sequence"/>
</dbReference>
<dbReference type="GO" id="GO:0004081">
    <property type="term" value="F:bis(5'-nucleosyl)-tetraphosphatase (asymmetrical) activity"/>
    <property type="evidence" value="ECO:0007669"/>
    <property type="project" value="TreeGrafter"/>
</dbReference>
<evidence type="ECO:0000256" key="2">
    <source>
        <dbReference type="ARBA" id="ARBA00022801"/>
    </source>
</evidence>
<dbReference type="InterPro" id="IPR000086">
    <property type="entry name" value="NUDIX_hydrolase_dom"/>
</dbReference>
<dbReference type="SUPFAM" id="SSF55811">
    <property type="entry name" value="Nudix"/>
    <property type="match status" value="1"/>
</dbReference>
<dbReference type="AlphaFoldDB" id="A0A2N8R8W9"/>
<proteinExistence type="predicted"/>
<dbReference type="GO" id="GO:0006754">
    <property type="term" value="P:ATP biosynthetic process"/>
    <property type="evidence" value="ECO:0007669"/>
    <property type="project" value="TreeGrafter"/>
</dbReference>
<organism evidence="4 5">
    <name type="scientific">Stutzerimonas stutzeri</name>
    <name type="common">Pseudomonas stutzeri</name>
    <dbReference type="NCBI Taxonomy" id="316"/>
    <lineage>
        <taxon>Bacteria</taxon>
        <taxon>Pseudomonadati</taxon>
        <taxon>Pseudomonadota</taxon>
        <taxon>Gammaproteobacteria</taxon>
        <taxon>Pseudomonadales</taxon>
        <taxon>Pseudomonadaceae</taxon>
        <taxon>Stutzerimonas</taxon>
    </lineage>
</organism>
<dbReference type="PANTHER" id="PTHR21340:SF0">
    <property type="entry name" value="BIS(5'-NUCLEOSYL)-TETRAPHOSPHATASE [ASYMMETRICAL]"/>
    <property type="match status" value="1"/>
</dbReference>
<evidence type="ECO:0000256" key="1">
    <source>
        <dbReference type="ARBA" id="ARBA00001946"/>
    </source>
</evidence>
<dbReference type="PANTHER" id="PTHR21340">
    <property type="entry name" value="DIADENOSINE 5,5-P1,P4-TETRAPHOSPHATE PYROPHOSPHOHYDROLASE MUTT"/>
    <property type="match status" value="1"/>
</dbReference>
<dbReference type="InterPro" id="IPR020084">
    <property type="entry name" value="NUDIX_hydrolase_CS"/>
</dbReference>
<sequence length="454" mass="51014">MPDDLHEPHPDGFEGLPWQQSVSTGKALAYGGVVIDPNGYLLMREVKNHFDGYVWTFAKGRQDKGESPRQTALREVREEMGIDATILSAIPGDFSGGTTINRFFLMLTDRGTPDLTFSNRETERLIWATPEEAKRLIAQSTNSKGRQRDLAILQAALALLPAEPPLKRAMARRTDWQSKFMPAARVIVPLETRYSLQEMATIIRGSLPNSQDDKWFIFYEDGVLHCHRSWTGICIFRVHFRPCDSGWQAWQVEINRHSGQYTATYEHEDLALLDTIIEHLLIHGPVEPTVDGFAQALLQSTQPGYLGPPQVVGDLLQELFIAIVEQRKGTVERGAALAVIKKLSVIFSEDTEGYIRMPGWHSEQQLGKALVHGCNLDEDYCEGENLCCLVAEGLAALQLKIGELLRGFEADDNAQWERDALPQLNELHRFATAVMLGTNNVTHPGITLRDFIWK</sequence>
<dbReference type="InterPro" id="IPR015797">
    <property type="entry name" value="NUDIX_hydrolase-like_dom_sf"/>
</dbReference>
<dbReference type="PROSITE" id="PS51462">
    <property type="entry name" value="NUDIX"/>
    <property type="match status" value="1"/>
</dbReference>
<evidence type="ECO:0000313" key="4">
    <source>
        <dbReference type="EMBL" id="PNF57544.1"/>
    </source>
</evidence>
<protein>
    <recommendedName>
        <fullName evidence="3">Nudix hydrolase domain-containing protein</fullName>
    </recommendedName>
</protein>
<evidence type="ECO:0000259" key="3">
    <source>
        <dbReference type="PROSITE" id="PS51462"/>
    </source>
</evidence>
<dbReference type="EMBL" id="POUM01000027">
    <property type="protein sequence ID" value="PNF57544.1"/>
    <property type="molecule type" value="Genomic_DNA"/>
</dbReference>
<evidence type="ECO:0000313" key="5">
    <source>
        <dbReference type="Proteomes" id="UP000236003"/>
    </source>
</evidence>
<dbReference type="Gene3D" id="3.90.79.10">
    <property type="entry name" value="Nucleoside Triphosphate Pyrophosphohydrolase"/>
    <property type="match status" value="1"/>
</dbReference>
<feature type="domain" description="Nudix hydrolase" evidence="3">
    <location>
        <begin position="25"/>
        <end position="151"/>
    </location>
</feature>
<comment type="caution">
    <text evidence="4">The sequence shown here is derived from an EMBL/GenBank/DDBJ whole genome shotgun (WGS) entry which is preliminary data.</text>
</comment>
<keyword evidence="2" id="KW-0378">Hydrolase</keyword>
<name>A0A2N8R8W9_STUST</name>
<accession>A0A2N8R8W9</accession>
<dbReference type="PROSITE" id="PS00893">
    <property type="entry name" value="NUDIX_BOX"/>
    <property type="match status" value="1"/>
</dbReference>
<dbReference type="GO" id="GO:0006167">
    <property type="term" value="P:AMP biosynthetic process"/>
    <property type="evidence" value="ECO:0007669"/>
    <property type="project" value="TreeGrafter"/>
</dbReference>
<gene>
    <name evidence="4" type="ORF">CXK99_21200</name>
</gene>
<reference evidence="4 5" key="1">
    <citation type="submission" date="2018-01" db="EMBL/GenBank/DDBJ databases">
        <title>Denitrification phenotypes of diverse strains of Pseudomonas stutzeri.</title>
        <authorList>
            <person name="Milligan D.A."/>
            <person name="Bergaust L."/>
            <person name="Bakken L.R."/>
            <person name="Frostegard A."/>
        </authorList>
    </citation>
    <scope>NUCLEOTIDE SEQUENCE [LARGE SCALE GENOMIC DNA]</scope>
    <source>
        <strain evidence="4 5">CCUG 44592</strain>
    </source>
</reference>